<keyword evidence="1" id="KW-0175">Coiled coil</keyword>
<feature type="region of interest" description="Disordered" evidence="2">
    <location>
        <begin position="1009"/>
        <end position="1032"/>
    </location>
</feature>
<feature type="compositionally biased region" description="Basic and acidic residues" evidence="2">
    <location>
        <begin position="867"/>
        <end position="902"/>
    </location>
</feature>
<feature type="compositionally biased region" description="Basic and acidic residues" evidence="2">
    <location>
        <begin position="172"/>
        <end position="203"/>
    </location>
</feature>
<feature type="coiled-coil region" evidence="1">
    <location>
        <begin position="1178"/>
        <end position="1238"/>
    </location>
</feature>
<feature type="region of interest" description="Disordered" evidence="2">
    <location>
        <begin position="833"/>
        <end position="902"/>
    </location>
</feature>
<sequence>MNSMHKLFQFENKDDDDIYINAFFRKNIFRKYEFKSKHYDKPKSDVIKNKSGAHFKRVSNNSWYDTSVYNKEKDIYLLCKEMKNENKSINILRSVEKNEEIQQVVNTYENAQNKTNTKNVYNLQIDKYTDIHNNVLKNNPYNSLYMNKKGKNNKLLNIENKIHTDLLIGKPSVDKPSVDKPSVDKPSGDKPSVDKLNVDKPSGDKTNSNIKDCRGGDELEEKNKNIKTEKNILKPKNVIKNNLRLKKENITRTSSAYCDDNIEKDYFKKRWKSNLVNCKILKGKVIQKKWIENINSEFDINNLDELKNKSIFLNNNNNTNKFKNIRCLHLKDKKNNYLDHLINSNYIYNKKHKYFKREKMLFPKIENMVEIENYNLEQGGERKKNLKKNNKINQDFENEYYNNKKESSNNLLFDISVSQNYEINYDDMSKKKEKDKIEKNDISKKKEIYNLIEKIELNEIQKSIKTKNKYYSKHMNSNKIINREISDDIVKKIKDTQLCIHDYSFNSNDKNIQFAKGNISDNISIDFKIYKPILMNYATQIIIEMGNKILKNIYINEYPQTFNVIIQKINKTNNEQIINKIRNKMNSIKDEDLIKFVYLNNYKEIGYSYICIKNLVKFGMDGGMFILVSNEKKESVNHKHFMHSQIIPINKQEINILKPKIFMNYKIYCPKLFIDNLPINEIITSNEKIKYLEDMIRQLYVFIQNSYSIKYTKNIVNPKEIKARVIYHRSKGSEKDAEDIINKKKYPSYKIENLEIKKKSKPKKICKNYDTINEISQIYEKKQIQNDTYKYLTFPHSNSTQNIEQNKNCNKIKNTNNVYIQIETELNDTSVNITNKSNNSTDKANSNSLNSLNGTSDANKENCLNIEETKEDMNLSANDKDDKKKPENEISKTNKNMKNDSDTRKINIQKEIYLDEINESVTDNIYNLSEVKTQKCKTKKEQKNNIILSSKINEITNENKNKINELCNVIEKLKIELESKNLEINKLKHSNNNINILYKSCHKKIYNHEEKKKKKKKKKKFLKQKKKKKKKKKKVQMFKNNILLSKFNGIYNCEITHQNLEKNILINSSIENKCYFEKEDEEITKEPYPNVNNNISFFNLNMKEKKINYNEQKEELQSNNHDTDMEKQCIDDVVDTNTTLNEIDVEEEDNTLSHKKTKQHLANIENKLIEFEMLLKNNELIKNELNKNELNKNELNKNELNKNELNKNEVNKNEVNKNELNKNELNENELNENELNKNEPLLLDVNDSKNNENKNLDEYEDINYNEEIYEQSIVDNLDNEKCFTNKIKKINKYDNNIRFNFPLNFVKRGSHNSSPEPN</sequence>
<accession>A0A077Y7B9</accession>
<protein>
    <submittedName>
        <fullName evidence="3">Uncharacterized protein</fullName>
    </submittedName>
</protein>
<dbReference type="EMBL" id="LK934639">
    <property type="protein sequence ID" value="CDU19025.1"/>
    <property type="molecule type" value="Genomic_DNA"/>
</dbReference>
<name>A0A077Y7B9_PLAYE</name>
<dbReference type="VEuPathDB" id="PlasmoDB:Py17XNL_001105732"/>
<evidence type="ECO:0000313" key="4">
    <source>
        <dbReference type="Proteomes" id="UP000072904"/>
    </source>
</evidence>
<feature type="compositionally biased region" description="Polar residues" evidence="2">
    <location>
        <begin position="833"/>
        <end position="844"/>
    </location>
</feature>
<dbReference type="VEuPathDB" id="PlasmoDB:PY04629"/>
<reference evidence="3 4" key="1">
    <citation type="journal article" date="2014" name="BMC Biol.">
        <title>A comprehensive evaluation of rodent malaria parasite genomes and gene expression.</title>
        <authorList>
            <person name="Otto T.D."/>
            <person name="Bohme U."/>
            <person name="Jackson A.P."/>
            <person name="Hunt M."/>
            <person name="Franke-Fayard B."/>
            <person name="Hoeijmakers W.A."/>
            <person name="Religa A.A."/>
            <person name="Robertson L."/>
            <person name="Sanders M."/>
            <person name="Ogun S.A."/>
            <person name="Cunningham D."/>
            <person name="Erhart A."/>
            <person name="Billker O."/>
            <person name="Khan S.M."/>
            <person name="Stunnenberg H.G."/>
            <person name="Langhorne J."/>
            <person name="Holder A.A."/>
            <person name="Waters A.P."/>
            <person name="Newbold C.I."/>
            <person name="Pain A."/>
            <person name="Berriman M."/>
            <person name="Janse C.J."/>
        </authorList>
    </citation>
    <scope>NUCLEOTIDE SEQUENCE [LARGE SCALE GENOMIC DNA]</scope>
    <source>
        <strain evidence="3 4">YM</strain>
    </source>
</reference>
<dbReference type="VEuPathDB" id="PlasmoDB:PY17X_1133800"/>
<dbReference type="VEuPathDB" id="PlasmoDB:PY07861"/>
<organism evidence="3 4">
    <name type="scientific">Plasmodium yoelii</name>
    <dbReference type="NCBI Taxonomy" id="5861"/>
    <lineage>
        <taxon>Eukaryota</taxon>
        <taxon>Sar</taxon>
        <taxon>Alveolata</taxon>
        <taxon>Apicomplexa</taxon>
        <taxon>Aconoidasida</taxon>
        <taxon>Haemosporida</taxon>
        <taxon>Plasmodiidae</taxon>
        <taxon>Plasmodium</taxon>
        <taxon>Plasmodium (Vinckeia)</taxon>
    </lineage>
</organism>
<dbReference type="VEuPathDB" id="PlasmoDB:PYYM_1134700"/>
<evidence type="ECO:0000256" key="2">
    <source>
        <dbReference type="SAM" id="MobiDB-lite"/>
    </source>
</evidence>
<evidence type="ECO:0000313" key="3">
    <source>
        <dbReference type="EMBL" id="CDU19025.1"/>
    </source>
</evidence>
<proteinExistence type="predicted"/>
<dbReference type="Proteomes" id="UP000072904">
    <property type="component" value="Chromosome 11"/>
</dbReference>
<gene>
    <name evidence="3" type="ORF">PYYM_1134700</name>
</gene>
<evidence type="ECO:0000256" key="1">
    <source>
        <dbReference type="SAM" id="Coils"/>
    </source>
</evidence>
<feature type="region of interest" description="Disordered" evidence="2">
    <location>
        <begin position="169"/>
        <end position="216"/>
    </location>
</feature>